<dbReference type="Proteomes" id="UP000306007">
    <property type="component" value="Chromosome"/>
</dbReference>
<gene>
    <name evidence="1" type="ORF">FH039_07210</name>
</gene>
<sequence>MATVRFDLVSSEQDEKLSKKTSIAHQKMEISDRYRGAIISQLVNRGFKEENARRVADDFVKVMLTMIDEVIKQSGGV</sequence>
<organism evidence="1 2">
    <name type="scientific">Thermococcus indicus</name>
    <dbReference type="NCBI Taxonomy" id="2586643"/>
    <lineage>
        <taxon>Archaea</taxon>
        <taxon>Methanobacteriati</taxon>
        <taxon>Methanobacteriota</taxon>
        <taxon>Thermococci</taxon>
        <taxon>Thermococcales</taxon>
        <taxon>Thermococcaceae</taxon>
        <taxon>Thermococcus</taxon>
    </lineage>
</organism>
<protein>
    <submittedName>
        <fullName evidence="1">Uncharacterized protein</fullName>
    </submittedName>
</protein>
<keyword evidence="2" id="KW-1185">Reference proteome</keyword>
<dbReference type="EMBL" id="CP040846">
    <property type="protein sequence ID" value="QDA31432.1"/>
    <property type="molecule type" value="Genomic_DNA"/>
</dbReference>
<name>A0A4Y5SMN3_9EURY</name>
<dbReference type="GeneID" id="40474960"/>
<dbReference type="KEGG" id="tic:FH039_07210"/>
<reference evidence="1 2" key="1">
    <citation type="submission" date="2019-06" db="EMBL/GenBank/DDBJ databases">
        <title>Thermococcus indicus sp. nov., a Fe(III)-reducing hyperthermophilic archaeon isolated from the Onnuri vent field of the Central Indian Ocean ridge.</title>
        <authorList>
            <person name="Lim J.K."/>
            <person name="Kim Y.J."/>
            <person name="Kwon K.K."/>
        </authorList>
    </citation>
    <scope>NUCLEOTIDE SEQUENCE [LARGE SCALE GENOMIC DNA]</scope>
    <source>
        <strain evidence="1 2">IOH1</strain>
    </source>
</reference>
<accession>A0A4Y5SMN3</accession>
<evidence type="ECO:0000313" key="1">
    <source>
        <dbReference type="EMBL" id="QDA31432.1"/>
    </source>
</evidence>
<dbReference type="AlphaFoldDB" id="A0A4Y5SMN3"/>
<evidence type="ECO:0000313" key="2">
    <source>
        <dbReference type="Proteomes" id="UP000306007"/>
    </source>
</evidence>
<dbReference type="RefSeq" id="WP_139680774.1">
    <property type="nucleotide sequence ID" value="NZ_CP040846.1"/>
</dbReference>
<proteinExistence type="predicted"/>